<evidence type="ECO:0000256" key="2">
    <source>
        <dbReference type="ARBA" id="ARBA00022806"/>
    </source>
</evidence>
<keyword evidence="2 9" id="KW-0067">ATP-binding</keyword>
<dbReference type="SUPFAM" id="SSF158702">
    <property type="entry name" value="Sec63 N-terminal domain-like"/>
    <property type="match status" value="1"/>
</dbReference>
<evidence type="ECO:0000256" key="6">
    <source>
        <dbReference type="ARBA" id="ARBA00034808"/>
    </source>
</evidence>
<dbReference type="PANTHER" id="PTHR47835:SF3">
    <property type="entry name" value="HELICASE FOR MEIOSIS 1"/>
    <property type="match status" value="1"/>
</dbReference>
<keyword evidence="3" id="KW-0413">Isomerase</keyword>
<dbReference type="GO" id="GO:0016787">
    <property type="term" value="F:hydrolase activity"/>
    <property type="evidence" value="ECO:0007669"/>
    <property type="project" value="UniProtKB-KW"/>
</dbReference>
<protein>
    <recommendedName>
        <fullName evidence="6">DNA 3'-5' helicase</fullName>
        <ecNumber evidence="6">5.6.2.4</ecNumber>
    </recommendedName>
</protein>
<evidence type="ECO:0000256" key="3">
    <source>
        <dbReference type="ARBA" id="ARBA00023235"/>
    </source>
</evidence>
<gene>
    <name evidence="9" type="ORF">AX774_g5207</name>
</gene>
<dbReference type="OrthoDB" id="5575at2759"/>
<dbReference type="EMBL" id="LSSK01000922">
    <property type="protein sequence ID" value="OMH81346.1"/>
    <property type="molecule type" value="Genomic_DNA"/>
</dbReference>
<name>A0A1R1PK55_ZANCU</name>
<evidence type="ECO:0000256" key="1">
    <source>
        <dbReference type="ARBA" id="ARBA00022801"/>
    </source>
</evidence>
<dbReference type="Proteomes" id="UP000188320">
    <property type="component" value="Unassembled WGS sequence"/>
</dbReference>
<dbReference type="Gene3D" id="1.10.3380.10">
    <property type="entry name" value="Sec63 N-terminal domain-like domain"/>
    <property type="match status" value="1"/>
</dbReference>
<dbReference type="EC" id="5.6.2.4" evidence="6"/>
<evidence type="ECO:0000256" key="4">
    <source>
        <dbReference type="ARBA" id="ARBA00023254"/>
    </source>
</evidence>
<dbReference type="InterPro" id="IPR057842">
    <property type="entry name" value="WH_MER3"/>
</dbReference>
<dbReference type="InterPro" id="IPR004179">
    <property type="entry name" value="Sec63-dom"/>
</dbReference>
<dbReference type="Gene3D" id="3.40.50.300">
    <property type="entry name" value="P-loop containing nucleotide triphosphate hydrolases"/>
    <property type="match status" value="1"/>
</dbReference>
<dbReference type="InterPro" id="IPR052247">
    <property type="entry name" value="Meiotic_Crossover_Helicase"/>
</dbReference>
<sequence>MMGRAGRPQYDEFGVAVLMTTHQDKSKYEAVFEKGEILESTLHHNIEFYLGAEICMGEIASKTAAMTWMKSSFLYQRLLKNPTHYKILAPGTVDPEDFENELSRYLDLKIDELLRYGVIKVDEYGSISPTGKAMGRFYLKLSTISMITNLKEAPNQRYILQQLSKAAEFSDHRLLQGEKGVLNLVNQNSELKYTVGESDLSTVGGGGTGAVREISDKVFLLIQCYLLGIVIRDAAEAASLNREMAKIIITSKRVIKAFVEHYVVKRDCIGIKACLDINRYLNSGCFDARNTSGSPKILAQIPNLGTKYSQILFDSGIRSIAALKQTPPSTIENLLKRNPPFGFHVIDSVNSFPVPSIAISKSKTNRNELDLFVGVANYEKVAQSKKSLLLSWISVLVYSNTNTLLIYCRAPVSKLRHPQKLTIDLSIPSHQFQSIQIFSSSDNHDQSYGYTPSQSASPDTHRKLLTLQHYFKKVFISPHIQL</sequence>
<evidence type="ECO:0000256" key="7">
    <source>
        <dbReference type="ARBA" id="ARBA00048988"/>
    </source>
</evidence>
<dbReference type="InterPro" id="IPR036388">
    <property type="entry name" value="WH-like_DNA-bd_sf"/>
</dbReference>
<dbReference type="GO" id="GO:0051321">
    <property type="term" value="P:meiotic cell cycle"/>
    <property type="evidence" value="ECO:0007669"/>
    <property type="project" value="UniProtKB-KW"/>
</dbReference>
<evidence type="ECO:0000256" key="5">
    <source>
        <dbReference type="ARBA" id="ARBA00034617"/>
    </source>
</evidence>
<evidence type="ECO:0000313" key="10">
    <source>
        <dbReference type="Proteomes" id="UP000188320"/>
    </source>
</evidence>
<dbReference type="Pfam" id="PF23445">
    <property type="entry name" value="WHD_SNRNP200"/>
    <property type="match status" value="1"/>
</dbReference>
<comment type="caution">
    <text evidence="9">The sequence shown here is derived from an EMBL/GenBank/DDBJ whole genome shotgun (WGS) entry which is preliminary data.</text>
</comment>
<evidence type="ECO:0000313" key="9">
    <source>
        <dbReference type="EMBL" id="OMH81346.1"/>
    </source>
</evidence>
<keyword evidence="2 9" id="KW-0347">Helicase</keyword>
<dbReference type="Pfam" id="PF02889">
    <property type="entry name" value="Sec63"/>
    <property type="match status" value="1"/>
</dbReference>
<dbReference type="SMART" id="SM00973">
    <property type="entry name" value="Sec63"/>
    <property type="match status" value="1"/>
</dbReference>
<keyword evidence="10" id="KW-1185">Reference proteome</keyword>
<dbReference type="AlphaFoldDB" id="A0A1R1PK55"/>
<dbReference type="PANTHER" id="PTHR47835">
    <property type="entry name" value="HFM1, ATP DEPENDENT DNA HELICASE HOMOLOG"/>
    <property type="match status" value="1"/>
</dbReference>
<comment type="catalytic activity">
    <reaction evidence="5">
        <text>Couples ATP hydrolysis with the unwinding of duplex DNA by translocating in the 3'-5' direction.</text>
        <dbReference type="EC" id="5.6.2.4"/>
    </reaction>
</comment>
<proteinExistence type="predicted"/>
<comment type="catalytic activity">
    <reaction evidence="7">
        <text>ATP + H2O = ADP + phosphate + H(+)</text>
        <dbReference type="Rhea" id="RHEA:13065"/>
        <dbReference type="ChEBI" id="CHEBI:15377"/>
        <dbReference type="ChEBI" id="CHEBI:15378"/>
        <dbReference type="ChEBI" id="CHEBI:30616"/>
        <dbReference type="ChEBI" id="CHEBI:43474"/>
        <dbReference type="ChEBI" id="CHEBI:456216"/>
        <dbReference type="EC" id="5.6.2.4"/>
    </reaction>
</comment>
<evidence type="ECO:0000259" key="8">
    <source>
        <dbReference type="SMART" id="SM00973"/>
    </source>
</evidence>
<keyword evidence="1" id="KW-0378">Hydrolase</keyword>
<dbReference type="GO" id="GO:0043138">
    <property type="term" value="F:3'-5' DNA helicase activity"/>
    <property type="evidence" value="ECO:0007669"/>
    <property type="project" value="UniProtKB-EC"/>
</dbReference>
<organism evidence="9 10">
    <name type="scientific">Zancudomyces culisetae</name>
    <name type="common">Gut fungus</name>
    <name type="synonym">Smittium culisetae</name>
    <dbReference type="NCBI Taxonomy" id="1213189"/>
    <lineage>
        <taxon>Eukaryota</taxon>
        <taxon>Fungi</taxon>
        <taxon>Fungi incertae sedis</taxon>
        <taxon>Zoopagomycota</taxon>
        <taxon>Kickxellomycotina</taxon>
        <taxon>Harpellomycetes</taxon>
        <taxon>Harpellales</taxon>
        <taxon>Legeriomycetaceae</taxon>
        <taxon>Zancudomyces</taxon>
    </lineage>
</organism>
<keyword evidence="4" id="KW-0469">Meiosis</keyword>
<dbReference type="InterPro" id="IPR027417">
    <property type="entry name" value="P-loop_NTPase"/>
</dbReference>
<accession>A0A1R1PK55</accession>
<keyword evidence="2 9" id="KW-0547">Nucleotide-binding</keyword>
<reference evidence="10" key="1">
    <citation type="submission" date="2017-01" db="EMBL/GenBank/DDBJ databases">
        <authorList>
            <person name="Wang Y."/>
            <person name="White M."/>
            <person name="Kvist S."/>
            <person name="Moncalvo J.-M."/>
        </authorList>
    </citation>
    <scope>NUCLEOTIDE SEQUENCE [LARGE SCALE GENOMIC DNA]</scope>
    <source>
        <strain evidence="10">COL-18-3</strain>
    </source>
</reference>
<feature type="domain" description="SEC63" evidence="8">
    <location>
        <begin position="129"/>
        <end position="452"/>
    </location>
</feature>
<dbReference type="Gene3D" id="1.10.10.10">
    <property type="entry name" value="Winged helix-like DNA-binding domain superfamily/Winged helix DNA-binding domain"/>
    <property type="match status" value="1"/>
</dbReference>